<evidence type="ECO:0000313" key="1">
    <source>
        <dbReference type="EMBL" id="KAI5662017.1"/>
    </source>
</evidence>
<reference evidence="2" key="1">
    <citation type="journal article" date="2023" name="Nat. Plants">
        <title>Single-cell RNA sequencing provides a high-resolution roadmap for understanding the multicellular compartmentation of specialized metabolism.</title>
        <authorList>
            <person name="Sun S."/>
            <person name="Shen X."/>
            <person name="Li Y."/>
            <person name="Li Y."/>
            <person name="Wang S."/>
            <person name="Li R."/>
            <person name="Zhang H."/>
            <person name="Shen G."/>
            <person name="Guo B."/>
            <person name="Wei J."/>
            <person name="Xu J."/>
            <person name="St-Pierre B."/>
            <person name="Chen S."/>
            <person name="Sun C."/>
        </authorList>
    </citation>
    <scope>NUCLEOTIDE SEQUENCE [LARGE SCALE GENOMIC DNA]</scope>
</reference>
<dbReference type="EMBL" id="CM044705">
    <property type="protein sequence ID" value="KAI5662017.1"/>
    <property type="molecule type" value="Genomic_DNA"/>
</dbReference>
<sequence>MAMKKIWLEIKRVSDIHRLTFNSTFEVSSLHSLKVKDLGDEGKMKEKRQSHSKIKSLKSLKTLKTLSKLGCFRILFQTKLEVYPLINEGFSKIRQKPYSPPSKESQAVQGLGRVAGSGSGASPRGRGRPPHSGRGRRRGRSSSGRSNLSSIVNPDATSTPFLFTDEFSGFVDEFIQNWKNIFGDGNCGSRVVANFLFGDENQCPEIRRRMSYDLHHHMNMYMSLQMREGCLRPPMQVQWQYHQDPRMTMREEPHHIIIGASTGRNSRSNRVCGNALLVPKLFNNPVRHVWLDNIKVCNELVPCGYPTIPNLRQPVRRPSNLLC</sequence>
<name>A0ACC0ANJ5_CATRO</name>
<evidence type="ECO:0000313" key="2">
    <source>
        <dbReference type="Proteomes" id="UP001060085"/>
    </source>
</evidence>
<dbReference type="Proteomes" id="UP001060085">
    <property type="component" value="Linkage Group LG05"/>
</dbReference>
<comment type="caution">
    <text evidence="1">The sequence shown here is derived from an EMBL/GenBank/DDBJ whole genome shotgun (WGS) entry which is preliminary data.</text>
</comment>
<keyword evidence="2" id="KW-1185">Reference proteome</keyword>
<protein>
    <submittedName>
        <fullName evidence="1">Uncharacterized protein</fullName>
    </submittedName>
</protein>
<proteinExistence type="predicted"/>
<accession>A0ACC0ANJ5</accession>
<gene>
    <name evidence="1" type="ORF">M9H77_21340</name>
</gene>
<organism evidence="1 2">
    <name type="scientific">Catharanthus roseus</name>
    <name type="common">Madagascar periwinkle</name>
    <name type="synonym">Vinca rosea</name>
    <dbReference type="NCBI Taxonomy" id="4058"/>
    <lineage>
        <taxon>Eukaryota</taxon>
        <taxon>Viridiplantae</taxon>
        <taxon>Streptophyta</taxon>
        <taxon>Embryophyta</taxon>
        <taxon>Tracheophyta</taxon>
        <taxon>Spermatophyta</taxon>
        <taxon>Magnoliopsida</taxon>
        <taxon>eudicotyledons</taxon>
        <taxon>Gunneridae</taxon>
        <taxon>Pentapetalae</taxon>
        <taxon>asterids</taxon>
        <taxon>lamiids</taxon>
        <taxon>Gentianales</taxon>
        <taxon>Apocynaceae</taxon>
        <taxon>Rauvolfioideae</taxon>
        <taxon>Vinceae</taxon>
        <taxon>Catharanthinae</taxon>
        <taxon>Catharanthus</taxon>
    </lineage>
</organism>